<dbReference type="Pfam" id="PF03097">
    <property type="entry name" value="BRO1"/>
    <property type="match status" value="1"/>
</dbReference>
<dbReference type="InterPro" id="IPR036034">
    <property type="entry name" value="PDZ_sf"/>
</dbReference>
<comment type="subcellular location">
    <subcellularLocation>
        <location evidence="1">Cytoplasm</location>
    </subcellularLocation>
</comment>
<keyword evidence="3" id="KW-0175">Coiled coil</keyword>
<dbReference type="InterPro" id="IPR047902">
    <property type="entry name" value="RHPN2_BRO1"/>
</dbReference>
<dbReference type="InterPro" id="IPR004328">
    <property type="entry name" value="BRO1_dom"/>
</dbReference>
<evidence type="ECO:0000259" key="4">
    <source>
        <dbReference type="PROSITE" id="PS51180"/>
    </source>
</evidence>
<evidence type="ECO:0000313" key="6">
    <source>
        <dbReference type="Proteomes" id="UP000242450"/>
    </source>
</evidence>
<dbReference type="AlphaFoldDB" id="A0A212DC08"/>
<sequence>TSYSISFFLQDFILEHYSEDSYLYEDEIADLMDLRQACRTPSRNGAGVELLMSYFIQLGFVESRFFPPTRQMGILFTWYDSLTGVPVSQQNLLLEKASILFNIGALYTQIGTRCNRQTEAGLESTVDAFQRAAGVLNYLKETFTHTPSYDMSPAMLTVLVKMMLAQAQESTFEKVCLPGLQNEFFLLVKVAQEAAKVGEVYRQLHTAMNQEPVKENIPYSWASLACVKAHHYEALAHYFTATLLIDHQLKPGEDEDHQEKCLSQLYSHMPEGLTPLATLKNVHQRQLLGKSHLCRAITHHEESMREASLCKKLRSMEVLQEVLSAAHQRSQLKYTQLREDDDLLNLTDAPDIISKTEREVEIILPQFSKVTVTDFFQKLGPLSVFSANKRWTAPRSIHFTAEEGDLGFTLRGNSPVQVHFLDPYCSAAVSMDPFRLEAKLTGTFADSQSGKAAGTKEGDYIVSIQDVDCKWLTVSEVMKMLKSFGQNDIEMKVVSLLDATSSVVSAGDPGSK</sequence>
<dbReference type="OrthoDB" id="64867at2759"/>
<evidence type="ECO:0000313" key="5">
    <source>
        <dbReference type="EMBL" id="OWK15674.1"/>
    </source>
</evidence>
<feature type="domain" description="BRO1" evidence="4">
    <location>
        <begin position="1"/>
        <end position="382"/>
    </location>
</feature>
<evidence type="ECO:0000256" key="1">
    <source>
        <dbReference type="ARBA" id="ARBA00004496"/>
    </source>
</evidence>
<dbReference type="PANTHER" id="PTHR23031:SF5">
    <property type="entry name" value="RHOPHILIN-2-RELATED"/>
    <property type="match status" value="1"/>
</dbReference>
<keyword evidence="6" id="KW-1185">Reference proteome</keyword>
<evidence type="ECO:0000256" key="3">
    <source>
        <dbReference type="ARBA" id="ARBA00023054"/>
    </source>
</evidence>
<evidence type="ECO:0000256" key="2">
    <source>
        <dbReference type="ARBA" id="ARBA00022490"/>
    </source>
</evidence>
<gene>
    <name evidence="5" type="ORF">Celaphus_00004336</name>
</gene>
<feature type="non-terminal residue" evidence="5">
    <location>
        <position position="1"/>
    </location>
</feature>
<protein>
    <submittedName>
        <fullName evidence="5">RHPN2</fullName>
    </submittedName>
</protein>
<comment type="caution">
    <text evidence="5">The sequence shown here is derived from an EMBL/GenBank/DDBJ whole genome shotgun (WGS) entry which is preliminary data.</text>
</comment>
<keyword evidence="2" id="KW-0963">Cytoplasm</keyword>
<dbReference type="InterPro" id="IPR047138">
    <property type="entry name" value="RHPN1_2"/>
</dbReference>
<dbReference type="PANTHER" id="PTHR23031">
    <property type="entry name" value="RHOPHILIN"/>
    <property type="match status" value="1"/>
</dbReference>
<dbReference type="CDD" id="cd09249">
    <property type="entry name" value="BRO1_Rhophilin_2"/>
    <property type="match status" value="1"/>
</dbReference>
<organism evidence="5 6">
    <name type="scientific">Cervus elaphus hippelaphus</name>
    <name type="common">European red deer</name>
    <dbReference type="NCBI Taxonomy" id="46360"/>
    <lineage>
        <taxon>Eukaryota</taxon>
        <taxon>Metazoa</taxon>
        <taxon>Chordata</taxon>
        <taxon>Craniata</taxon>
        <taxon>Vertebrata</taxon>
        <taxon>Euteleostomi</taxon>
        <taxon>Mammalia</taxon>
        <taxon>Eutheria</taxon>
        <taxon>Laurasiatheria</taxon>
        <taxon>Artiodactyla</taxon>
        <taxon>Ruminantia</taxon>
        <taxon>Pecora</taxon>
        <taxon>Cervidae</taxon>
        <taxon>Cervinae</taxon>
        <taxon>Cervus</taxon>
    </lineage>
</organism>
<name>A0A212DC08_CEREH</name>
<dbReference type="GO" id="GO:0005737">
    <property type="term" value="C:cytoplasm"/>
    <property type="evidence" value="ECO:0007669"/>
    <property type="project" value="UniProtKB-SubCell"/>
</dbReference>
<dbReference type="InterPro" id="IPR038499">
    <property type="entry name" value="BRO1_sf"/>
</dbReference>
<dbReference type="SUPFAM" id="SSF50156">
    <property type="entry name" value="PDZ domain-like"/>
    <property type="match status" value="1"/>
</dbReference>
<dbReference type="GO" id="GO:0051497">
    <property type="term" value="P:negative regulation of stress fiber assembly"/>
    <property type="evidence" value="ECO:0007669"/>
    <property type="project" value="TreeGrafter"/>
</dbReference>
<accession>A0A212DC08</accession>
<proteinExistence type="predicted"/>
<dbReference type="FunFam" id="1.25.40.280:FF:000003">
    <property type="entry name" value="RHPN1 isoform 1"/>
    <property type="match status" value="1"/>
</dbReference>
<dbReference type="Proteomes" id="UP000242450">
    <property type="component" value="Chromosome 4"/>
</dbReference>
<reference evidence="5 6" key="1">
    <citation type="journal article" date="2018" name="Mol. Genet. Genomics">
        <title>The red deer Cervus elaphus genome CerEla1.0: sequencing, annotating, genes, and chromosomes.</title>
        <authorList>
            <person name="Bana N.A."/>
            <person name="Nyiri A."/>
            <person name="Nagy J."/>
            <person name="Frank K."/>
            <person name="Nagy T."/>
            <person name="Steger V."/>
            <person name="Schiller M."/>
            <person name="Lakatos P."/>
            <person name="Sugar L."/>
            <person name="Horn P."/>
            <person name="Barta E."/>
            <person name="Orosz L."/>
        </authorList>
    </citation>
    <scope>NUCLEOTIDE SEQUENCE [LARGE SCALE GENOMIC DNA]</scope>
    <source>
        <strain evidence="5">Hungarian</strain>
    </source>
</reference>
<dbReference type="Gene3D" id="2.30.42.10">
    <property type="match status" value="1"/>
</dbReference>
<dbReference type="EMBL" id="MKHE01000004">
    <property type="protein sequence ID" value="OWK15674.1"/>
    <property type="molecule type" value="Genomic_DNA"/>
</dbReference>
<dbReference type="Gene3D" id="1.25.40.280">
    <property type="entry name" value="alix/aip1 like domains"/>
    <property type="match status" value="1"/>
</dbReference>
<dbReference type="PROSITE" id="PS51180">
    <property type="entry name" value="BRO1"/>
    <property type="match status" value="1"/>
</dbReference>
<dbReference type="SMART" id="SM01041">
    <property type="entry name" value="BRO1"/>
    <property type="match status" value="1"/>
</dbReference>
<dbReference type="CDD" id="cd06712">
    <property type="entry name" value="PDZ_rhophilin-like"/>
    <property type="match status" value="1"/>
</dbReference>